<dbReference type="Pfam" id="PF00291">
    <property type="entry name" value="PALP"/>
    <property type="match status" value="1"/>
</dbReference>
<name>A0ABP4H2K1_9ACTN</name>
<keyword evidence="4" id="KW-0663">Pyridoxal phosphate</keyword>
<evidence type="ECO:0000313" key="6">
    <source>
        <dbReference type="EMBL" id="GAA1247365.1"/>
    </source>
</evidence>
<dbReference type="NCBIfam" id="TIGR03945">
    <property type="entry name" value="PLP_SbnA_fam"/>
    <property type="match status" value="1"/>
</dbReference>
<accession>A0ABP4H2K1</accession>
<evidence type="ECO:0000256" key="2">
    <source>
        <dbReference type="ARBA" id="ARBA00011738"/>
    </source>
</evidence>
<dbReference type="CDD" id="cd01561">
    <property type="entry name" value="CBS_like"/>
    <property type="match status" value="1"/>
</dbReference>
<dbReference type="PANTHER" id="PTHR10314">
    <property type="entry name" value="CYSTATHIONINE BETA-SYNTHASE"/>
    <property type="match status" value="1"/>
</dbReference>
<dbReference type="InterPro" id="IPR036052">
    <property type="entry name" value="TrpB-like_PALP_sf"/>
</dbReference>
<comment type="cofactor">
    <cofactor evidence="1">
        <name>pyridoxal 5'-phosphate</name>
        <dbReference type="ChEBI" id="CHEBI:597326"/>
    </cofactor>
</comment>
<dbReference type="Gene3D" id="3.40.50.1100">
    <property type="match status" value="2"/>
</dbReference>
<dbReference type="InterPro" id="IPR050214">
    <property type="entry name" value="Cys_Synth/Cystath_Beta-Synth"/>
</dbReference>
<dbReference type="EMBL" id="BAAALF010000079">
    <property type="protein sequence ID" value="GAA1247365.1"/>
    <property type="molecule type" value="Genomic_DNA"/>
</dbReference>
<evidence type="ECO:0000256" key="4">
    <source>
        <dbReference type="ARBA" id="ARBA00022898"/>
    </source>
</evidence>
<reference evidence="7" key="1">
    <citation type="journal article" date="2019" name="Int. J. Syst. Evol. Microbiol.">
        <title>The Global Catalogue of Microorganisms (GCM) 10K type strain sequencing project: providing services to taxonomists for standard genome sequencing and annotation.</title>
        <authorList>
            <consortium name="The Broad Institute Genomics Platform"/>
            <consortium name="The Broad Institute Genome Sequencing Center for Infectious Disease"/>
            <person name="Wu L."/>
            <person name="Ma J."/>
        </authorList>
    </citation>
    <scope>NUCLEOTIDE SEQUENCE [LARGE SCALE GENOMIC DNA]</scope>
    <source>
        <strain evidence="7">JCM 13004</strain>
    </source>
</reference>
<evidence type="ECO:0000259" key="5">
    <source>
        <dbReference type="Pfam" id="PF00291"/>
    </source>
</evidence>
<organism evidence="6 7">
    <name type="scientific">Kitasatospora nipponensis</name>
    <dbReference type="NCBI Taxonomy" id="258049"/>
    <lineage>
        <taxon>Bacteria</taxon>
        <taxon>Bacillati</taxon>
        <taxon>Actinomycetota</taxon>
        <taxon>Actinomycetes</taxon>
        <taxon>Kitasatosporales</taxon>
        <taxon>Streptomycetaceae</taxon>
        <taxon>Kitasatospora</taxon>
    </lineage>
</organism>
<evidence type="ECO:0000313" key="7">
    <source>
        <dbReference type="Proteomes" id="UP001500037"/>
    </source>
</evidence>
<evidence type="ECO:0000256" key="1">
    <source>
        <dbReference type="ARBA" id="ARBA00001933"/>
    </source>
</evidence>
<dbReference type="Proteomes" id="UP001500037">
    <property type="component" value="Unassembled WGS sequence"/>
</dbReference>
<comment type="caution">
    <text evidence="6">The sequence shown here is derived from an EMBL/GenBank/DDBJ whole genome shotgun (WGS) entry which is preliminary data.</text>
</comment>
<comment type="subunit">
    <text evidence="2">Homodimer.</text>
</comment>
<proteinExistence type="predicted"/>
<feature type="domain" description="Tryptophan synthase beta chain-like PALP" evidence="5">
    <location>
        <begin position="24"/>
        <end position="291"/>
    </location>
</feature>
<gene>
    <name evidence="6" type="primary">sbnA_3</name>
    <name evidence="6" type="ORF">GCM10009665_42960</name>
</gene>
<keyword evidence="3" id="KW-0808">Transferase</keyword>
<evidence type="ECO:0000256" key="3">
    <source>
        <dbReference type="ARBA" id="ARBA00022679"/>
    </source>
</evidence>
<dbReference type="InterPro" id="IPR001926">
    <property type="entry name" value="TrpB-like_PALP"/>
</dbReference>
<dbReference type="InterPro" id="IPR023927">
    <property type="entry name" value="SbnA"/>
</dbReference>
<dbReference type="RefSeq" id="WP_344443481.1">
    <property type="nucleotide sequence ID" value="NZ_BAAALF010000079.1"/>
</dbReference>
<sequence>MIYRRVQDIVLDDVFLDLPGFLPQGQLLLKLEGLNPAGSIKLKTAVGLVRELETSGRLGPGRRLIESTSGNLGIALAVVCAQQGYPLTLVTDPNVSRQARLAMLALGADVVTVTRRDANGGFLQTRIDYIRQRTARDPDLVWVNQYANPANAAAHRERTAEQLYKVVGSPDALVVGVGTSGTLMGCLEFFTEHSPHTRIIAADSEGSVTFGGPAAARRIPGLGTSRRPEIFRDTGSFEKVVVAEADTVRMCRRIAREYGLLVGGSTGTALAAAERTADPSAGAGRTVVISPDLGDKYLDTVYADSWVAQAFTPALLAPAAVPTPHPVPAPATILAGTPTPNRS</sequence>
<keyword evidence="7" id="KW-1185">Reference proteome</keyword>
<dbReference type="SUPFAM" id="SSF53686">
    <property type="entry name" value="Tryptophan synthase beta subunit-like PLP-dependent enzymes"/>
    <property type="match status" value="1"/>
</dbReference>
<protein>
    <submittedName>
        <fullName evidence="6">2,3-diaminopropionate biosynthesis protein SbnA</fullName>
    </submittedName>
</protein>